<evidence type="ECO:0000313" key="1">
    <source>
        <dbReference type="Proteomes" id="UP000095287"/>
    </source>
</evidence>
<reference evidence="2" key="1">
    <citation type="submission" date="2016-11" db="UniProtKB">
        <authorList>
            <consortium name="WormBaseParasite"/>
        </authorList>
    </citation>
    <scope>IDENTIFICATION</scope>
</reference>
<accession>A0A1I7ZA87</accession>
<proteinExistence type="predicted"/>
<protein>
    <submittedName>
        <fullName evidence="2">Uncharacterized protein</fullName>
    </submittedName>
</protein>
<sequence length="67" mass="7396">MLTAIGQYIEAGSTCYQQDSEFRRLIAFNTSHTDTPSNETTEVGCLRKFQNSSTASDQLATLESTQT</sequence>
<dbReference type="Proteomes" id="UP000095287">
    <property type="component" value="Unplaced"/>
</dbReference>
<keyword evidence="1" id="KW-1185">Reference proteome</keyword>
<organism evidence="1 2">
    <name type="scientific">Steinernema glaseri</name>
    <dbReference type="NCBI Taxonomy" id="37863"/>
    <lineage>
        <taxon>Eukaryota</taxon>
        <taxon>Metazoa</taxon>
        <taxon>Ecdysozoa</taxon>
        <taxon>Nematoda</taxon>
        <taxon>Chromadorea</taxon>
        <taxon>Rhabditida</taxon>
        <taxon>Tylenchina</taxon>
        <taxon>Panagrolaimomorpha</taxon>
        <taxon>Strongyloidoidea</taxon>
        <taxon>Steinernematidae</taxon>
        <taxon>Steinernema</taxon>
    </lineage>
</organism>
<dbReference type="AlphaFoldDB" id="A0A1I7ZA87"/>
<name>A0A1I7ZA87_9BILA</name>
<dbReference type="WBParaSite" id="L893_g24379.t1">
    <property type="protein sequence ID" value="L893_g24379.t1"/>
    <property type="gene ID" value="L893_g24379"/>
</dbReference>
<evidence type="ECO:0000313" key="2">
    <source>
        <dbReference type="WBParaSite" id="L893_g24379.t1"/>
    </source>
</evidence>